<dbReference type="GO" id="GO:0004252">
    <property type="term" value="F:serine-type endopeptidase activity"/>
    <property type="evidence" value="ECO:0007669"/>
    <property type="project" value="InterPro"/>
</dbReference>
<keyword evidence="2" id="KW-0812">Transmembrane</keyword>
<feature type="domain" description="Peptidase S26" evidence="3">
    <location>
        <begin position="2"/>
        <end position="43"/>
    </location>
</feature>
<proteinExistence type="predicted"/>
<dbReference type="InterPro" id="IPR036286">
    <property type="entry name" value="LexA/Signal_pep-like_sf"/>
</dbReference>
<comment type="caution">
    <text evidence="4">The sequence shown here is derived from an EMBL/GenBank/DDBJ whole genome shotgun (WGS) entry which is preliminary data.</text>
</comment>
<dbReference type="PROSITE" id="PS00761">
    <property type="entry name" value="SPASE_I_3"/>
    <property type="match status" value="1"/>
</dbReference>
<evidence type="ECO:0000256" key="2">
    <source>
        <dbReference type="SAM" id="Phobius"/>
    </source>
</evidence>
<dbReference type="CDD" id="cd06530">
    <property type="entry name" value="S26_SPase_I"/>
    <property type="match status" value="1"/>
</dbReference>
<keyword evidence="1" id="KW-0378">Hydrolase</keyword>
<dbReference type="GO" id="GO:0016020">
    <property type="term" value="C:membrane"/>
    <property type="evidence" value="ECO:0007669"/>
    <property type="project" value="InterPro"/>
</dbReference>
<evidence type="ECO:0000256" key="1">
    <source>
        <dbReference type="ARBA" id="ARBA00022801"/>
    </source>
</evidence>
<dbReference type="EMBL" id="BMMK01000047">
    <property type="protein sequence ID" value="GGM80279.1"/>
    <property type="molecule type" value="Genomic_DNA"/>
</dbReference>
<keyword evidence="5" id="KW-1185">Reference proteome</keyword>
<dbReference type="GO" id="GO:0006465">
    <property type="term" value="P:signal peptide processing"/>
    <property type="evidence" value="ECO:0007669"/>
    <property type="project" value="InterPro"/>
</dbReference>
<dbReference type="AlphaFoldDB" id="A0A8J3FZH0"/>
<feature type="transmembrane region" description="Helical" evidence="2">
    <location>
        <begin position="79"/>
        <end position="106"/>
    </location>
</feature>
<dbReference type="InterPro" id="IPR019758">
    <property type="entry name" value="Pept_S26A_signal_pept_1_CS"/>
</dbReference>
<accession>A0A8J3FZH0</accession>
<keyword evidence="2" id="KW-0472">Membrane</keyword>
<dbReference type="Gene3D" id="2.10.109.10">
    <property type="entry name" value="Umud Fragment, subunit A"/>
    <property type="match status" value="1"/>
</dbReference>
<keyword evidence="2" id="KW-1133">Transmembrane helix</keyword>
<dbReference type="Pfam" id="PF10502">
    <property type="entry name" value="Peptidase_S26"/>
    <property type="match status" value="1"/>
</dbReference>
<sequence length="113" mass="11629">MPEHHLFIAGDNRSGSVDSRHHVDNFLQGTVPETTVRGKAVLVLSRKGVSALFTSAFAEAGLGEDGTSELLRMDLAGTLAVGLGLIAVSVGGALVLLAVGVVLRLVRRSPAAS</sequence>
<reference evidence="4" key="2">
    <citation type="submission" date="2020-09" db="EMBL/GenBank/DDBJ databases">
        <authorList>
            <person name="Sun Q."/>
            <person name="Zhou Y."/>
        </authorList>
    </citation>
    <scope>NUCLEOTIDE SEQUENCE</scope>
    <source>
        <strain evidence="4">CGMCC 4.5737</strain>
    </source>
</reference>
<evidence type="ECO:0000313" key="4">
    <source>
        <dbReference type="EMBL" id="GGM80279.1"/>
    </source>
</evidence>
<dbReference type="SUPFAM" id="SSF51306">
    <property type="entry name" value="LexA/Signal peptidase"/>
    <property type="match status" value="1"/>
</dbReference>
<reference evidence="4" key="1">
    <citation type="journal article" date="2014" name="Int. J. Syst. Evol. Microbiol.">
        <title>Complete genome sequence of Corynebacterium casei LMG S-19264T (=DSM 44701T), isolated from a smear-ripened cheese.</title>
        <authorList>
            <consortium name="US DOE Joint Genome Institute (JGI-PGF)"/>
            <person name="Walter F."/>
            <person name="Albersmeier A."/>
            <person name="Kalinowski J."/>
            <person name="Ruckert C."/>
        </authorList>
    </citation>
    <scope>NUCLEOTIDE SEQUENCE</scope>
    <source>
        <strain evidence="4">CGMCC 4.5737</strain>
    </source>
</reference>
<evidence type="ECO:0000259" key="3">
    <source>
        <dbReference type="Pfam" id="PF10502"/>
    </source>
</evidence>
<protein>
    <recommendedName>
        <fullName evidence="3">Peptidase S26 domain-containing protein</fullName>
    </recommendedName>
</protein>
<evidence type="ECO:0000313" key="5">
    <source>
        <dbReference type="Proteomes" id="UP000637578"/>
    </source>
</evidence>
<name>A0A8J3FZH0_9PSEU</name>
<organism evidence="4 5">
    <name type="scientific">Longimycelium tulufanense</name>
    <dbReference type="NCBI Taxonomy" id="907463"/>
    <lineage>
        <taxon>Bacteria</taxon>
        <taxon>Bacillati</taxon>
        <taxon>Actinomycetota</taxon>
        <taxon>Actinomycetes</taxon>
        <taxon>Pseudonocardiales</taxon>
        <taxon>Pseudonocardiaceae</taxon>
        <taxon>Longimycelium</taxon>
    </lineage>
</organism>
<gene>
    <name evidence="4" type="ORF">GCM10012275_58630</name>
</gene>
<dbReference type="Proteomes" id="UP000637578">
    <property type="component" value="Unassembled WGS sequence"/>
</dbReference>
<dbReference type="InterPro" id="IPR019533">
    <property type="entry name" value="Peptidase_S26"/>
</dbReference>